<dbReference type="Proteomes" id="UP000008634">
    <property type="component" value="Chromosome"/>
</dbReference>
<evidence type="ECO:0000256" key="1">
    <source>
        <dbReference type="SAM" id="MobiDB-lite"/>
    </source>
</evidence>
<dbReference type="AlphaFoldDB" id="E6X3V1"/>
<reference evidence="2 3" key="1">
    <citation type="journal article" date="2010" name="Stand. Genomic Sci.">
        <title>Complete genome sequence of Cellulophaga algicola type strain (IC166).</title>
        <authorList>
            <person name="Abt B."/>
            <person name="Lu M."/>
            <person name="Misra M."/>
            <person name="Han C."/>
            <person name="Nolan M."/>
            <person name="Lucas S."/>
            <person name="Hammon N."/>
            <person name="Deshpande S."/>
            <person name="Cheng J.F."/>
            <person name="Tapia R."/>
            <person name="Goodwin L."/>
            <person name="Pitluck S."/>
            <person name="Liolios K."/>
            <person name="Pagani I."/>
            <person name="Ivanova N."/>
            <person name="Mavromatis K."/>
            <person name="Ovchinikova G."/>
            <person name="Pati A."/>
            <person name="Chen A."/>
            <person name="Palaniappan K."/>
            <person name="Land M."/>
            <person name="Hauser L."/>
            <person name="Chang Y.J."/>
            <person name="Jeffries C.D."/>
            <person name="Detter J.C."/>
            <person name="Brambilla E."/>
            <person name="Rohde M."/>
            <person name="Tindall B.J."/>
            <person name="Goker M."/>
            <person name="Woyke T."/>
            <person name="Bristow J."/>
            <person name="Eisen J.A."/>
            <person name="Markowitz V."/>
            <person name="Hugenholtz P."/>
            <person name="Kyrpides N.C."/>
            <person name="Klenk H.P."/>
            <person name="Lapidus A."/>
        </authorList>
    </citation>
    <scope>NUCLEOTIDE SEQUENCE [LARGE SCALE GENOMIC DNA]</scope>
    <source>
        <strain evidence="3">DSM 14237 / IC166 / ACAM 630</strain>
    </source>
</reference>
<evidence type="ECO:0000313" key="2">
    <source>
        <dbReference type="EMBL" id="ADV49276.1"/>
    </source>
</evidence>
<dbReference type="STRING" id="688270.Celal_1979"/>
<keyword evidence="3" id="KW-1185">Reference proteome</keyword>
<dbReference type="HOGENOM" id="CLU_175285_0_0_10"/>
<dbReference type="EMBL" id="CP002453">
    <property type="protein sequence ID" value="ADV49276.1"/>
    <property type="molecule type" value="Genomic_DNA"/>
</dbReference>
<accession>E6X3V1</accession>
<dbReference type="KEGG" id="cao:Celal_1979"/>
<gene>
    <name evidence="2" type="ordered locus">Celal_1979</name>
</gene>
<name>E6X3V1_CELAD</name>
<feature type="compositionally biased region" description="Basic and acidic residues" evidence="1">
    <location>
        <begin position="102"/>
        <end position="120"/>
    </location>
</feature>
<dbReference type="eggNOG" id="ENOG5032YKJ">
    <property type="taxonomic scope" value="Bacteria"/>
</dbReference>
<proteinExistence type="predicted"/>
<feature type="region of interest" description="Disordered" evidence="1">
    <location>
        <begin position="34"/>
        <end position="120"/>
    </location>
</feature>
<evidence type="ECO:0000313" key="3">
    <source>
        <dbReference type="Proteomes" id="UP000008634"/>
    </source>
</evidence>
<protein>
    <submittedName>
        <fullName evidence="2">Uncharacterized protein</fullName>
    </submittedName>
</protein>
<sequence length="120" mass="13625">MHAKKKIELACEFKLDIMEKNKNKDIVETRKYNSNVTEDDLQALGKKGLSMDTGDDSLLQDREEQIDFSGEDLDVPGRHEVNLTPNLGLKDEENSLYSQGGDSKDNLEEPERANLDKSRK</sequence>
<organism evidence="2 3">
    <name type="scientific">Cellulophaga algicola (strain DSM 14237 / IC166 / ACAM 630)</name>
    <dbReference type="NCBI Taxonomy" id="688270"/>
    <lineage>
        <taxon>Bacteria</taxon>
        <taxon>Pseudomonadati</taxon>
        <taxon>Bacteroidota</taxon>
        <taxon>Flavobacteriia</taxon>
        <taxon>Flavobacteriales</taxon>
        <taxon>Flavobacteriaceae</taxon>
        <taxon>Cellulophaga</taxon>
    </lineage>
</organism>